<dbReference type="Pfam" id="PF00117">
    <property type="entry name" value="GATase"/>
    <property type="match status" value="1"/>
</dbReference>
<sequence length="277" mass="30024">MPPRARRPPLSIRLPRRAFSARSSVAAATTATSTPATPLRLLIVEAYDRAGRERLTSAGCTTASDTFAALLSRICPEDHELRLSYCHPADSVHELAEVGELSRFDGVVWTGSSLTIHEDKPEVTRQIELARRCFQAAVPQYGSCWGLQISAAAAGIPCEPNPRGREHGIARGIALTRSGRRHPMFDGCLQTFDGCAAHTDHVAASWAAAPVCRPGVEAEVLASNDFTPVQGLAVRIDGGEFWSVQYHPELDLGEIARLMRLPASRSLLVEQGEYSSE</sequence>
<keyword evidence="3" id="KW-1185">Reference proteome</keyword>
<dbReference type="PANTHER" id="PTHR42695:SF5">
    <property type="entry name" value="GLUTAMINE AMIDOTRANSFERASE YLR126C-RELATED"/>
    <property type="match status" value="1"/>
</dbReference>
<evidence type="ECO:0000313" key="3">
    <source>
        <dbReference type="Proteomes" id="UP000013827"/>
    </source>
</evidence>
<proteinExistence type="predicted"/>
<dbReference type="GO" id="GO:0005829">
    <property type="term" value="C:cytosol"/>
    <property type="evidence" value="ECO:0007669"/>
    <property type="project" value="TreeGrafter"/>
</dbReference>
<name>A0A0D3ITQ8_EMIH1</name>
<dbReference type="PROSITE" id="PS51273">
    <property type="entry name" value="GATASE_TYPE_1"/>
    <property type="match status" value="1"/>
</dbReference>
<dbReference type="HOGENOM" id="CLU_065056_0_0_1"/>
<dbReference type="AlphaFoldDB" id="A0A0D3ITQ8"/>
<evidence type="ECO:0000313" key="2">
    <source>
        <dbReference type="EnsemblProtists" id="EOD14643"/>
    </source>
</evidence>
<dbReference type="Proteomes" id="UP000013827">
    <property type="component" value="Unassembled WGS sequence"/>
</dbReference>
<reference evidence="3" key="1">
    <citation type="journal article" date="2013" name="Nature">
        <title>Pan genome of the phytoplankton Emiliania underpins its global distribution.</title>
        <authorList>
            <person name="Read B.A."/>
            <person name="Kegel J."/>
            <person name="Klute M.J."/>
            <person name="Kuo A."/>
            <person name="Lefebvre S.C."/>
            <person name="Maumus F."/>
            <person name="Mayer C."/>
            <person name="Miller J."/>
            <person name="Monier A."/>
            <person name="Salamov A."/>
            <person name="Young J."/>
            <person name="Aguilar M."/>
            <person name="Claverie J.M."/>
            <person name="Frickenhaus S."/>
            <person name="Gonzalez K."/>
            <person name="Herman E.K."/>
            <person name="Lin Y.C."/>
            <person name="Napier J."/>
            <person name="Ogata H."/>
            <person name="Sarno A.F."/>
            <person name="Shmutz J."/>
            <person name="Schroeder D."/>
            <person name="de Vargas C."/>
            <person name="Verret F."/>
            <person name="von Dassow P."/>
            <person name="Valentin K."/>
            <person name="Van de Peer Y."/>
            <person name="Wheeler G."/>
            <person name="Dacks J.B."/>
            <person name="Delwiche C.F."/>
            <person name="Dyhrman S.T."/>
            <person name="Glockner G."/>
            <person name="John U."/>
            <person name="Richards T."/>
            <person name="Worden A.Z."/>
            <person name="Zhang X."/>
            <person name="Grigoriev I.V."/>
            <person name="Allen A.E."/>
            <person name="Bidle K."/>
            <person name="Borodovsky M."/>
            <person name="Bowler C."/>
            <person name="Brownlee C."/>
            <person name="Cock J.M."/>
            <person name="Elias M."/>
            <person name="Gladyshev V.N."/>
            <person name="Groth M."/>
            <person name="Guda C."/>
            <person name="Hadaegh A."/>
            <person name="Iglesias-Rodriguez M.D."/>
            <person name="Jenkins J."/>
            <person name="Jones B.M."/>
            <person name="Lawson T."/>
            <person name="Leese F."/>
            <person name="Lindquist E."/>
            <person name="Lobanov A."/>
            <person name="Lomsadze A."/>
            <person name="Malik S.B."/>
            <person name="Marsh M.E."/>
            <person name="Mackinder L."/>
            <person name="Mock T."/>
            <person name="Mueller-Roeber B."/>
            <person name="Pagarete A."/>
            <person name="Parker M."/>
            <person name="Probert I."/>
            <person name="Quesneville H."/>
            <person name="Raines C."/>
            <person name="Rensing S.A."/>
            <person name="Riano-Pachon D.M."/>
            <person name="Richier S."/>
            <person name="Rokitta S."/>
            <person name="Shiraiwa Y."/>
            <person name="Soanes D.M."/>
            <person name="van der Giezen M."/>
            <person name="Wahlund T.M."/>
            <person name="Williams B."/>
            <person name="Wilson W."/>
            <person name="Wolfe G."/>
            <person name="Wurch L.L."/>
        </authorList>
    </citation>
    <scope>NUCLEOTIDE SEQUENCE</scope>
</reference>
<dbReference type="eggNOG" id="ENOG502QTCX">
    <property type="taxonomic scope" value="Eukaryota"/>
</dbReference>
<dbReference type="KEGG" id="ehx:EMIHUDRAFT_432546"/>
<dbReference type="PaxDb" id="2903-EOD14643"/>
<dbReference type="InterPro" id="IPR017926">
    <property type="entry name" value="GATASE"/>
</dbReference>
<reference evidence="2" key="2">
    <citation type="submission" date="2024-10" db="UniProtKB">
        <authorList>
            <consortium name="EnsemblProtists"/>
        </authorList>
    </citation>
    <scope>IDENTIFICATION</scope>
</reference>
<evidence type="ECO:0000259" key="1">
    <source>
        <dbReference type="Pfam" id="PF00117"/>
    </source>
</evidence>
<dbReference type="RefSeq" id="XP_005767072.1">
    <property type="nucleotide sequence ID" value="XM_005767015.1"/>
</dbReference>
<organism evidence="2 3">
    <name type="scientific">Emiliania huxleyi (strain CCMP1516)</name>
    <dbReference type="NCBI Taxonomy" id="280463"/>
    <lineage>
        <taxon>Eukaryota</taxon>
        <taxon>Haptista</taxon>
        <taxon>Haptophyta</taxon>
        <taxon>Prymnesiophyceae</taxon>
        <taxon>Isochrysidales</taxon>
        <taxon>Noelaerhabdaceae</taxon>
        <taxon>Emiliania</taxon>
    </lineage>
</organism>
<dbReference type="Gene3D" id="3.40.50.880">
    <property type="match status" value="1"/>
</dbReference>
<dbReference type="EnsemblProtists" id="EOD14643">
    <property type="protein sequence ID" value="EOD14643"/>
    <property type="gene ID" value="EMIHUDRAFT_432546"/>
</dbReference>
<dbReference type="InterPro" id="IPR029062">
    <property type="entry name" value="Class_I_gatase-like"/>
</dbReference>
<dbReference type="InterPro" id="IPR044992">
    <property type="entry name" value="ChyE-like"/>
</dbReference>
<dbReference type="PANTHER" id="PTHR42695">
    <property type="entry name" value="GLUTAMINE AMIDOTRANSFERASE YLR126C-RELATED"/>
    <property type="match status" value="1"/>
</dbReference>
<protein>
    <recommendedName>
        <fullName evidence="1">Glutamine amidotransferase domain-containing protein</fullName>
    </recommendedName>
</protein>
<dbReference type="SUPFAM" id="SSF52317">
    <property type="entry name" value="Class I glutamine amidotransferase-like"/>
    <property type="match status" value="1"/>
</dbReference>
<feature type="domain" description="Glutamine amidotransferase" evidence="1">
    <location>
        <begin position="104"/>
        <end position="254"/>
    </location>
</feature>
<dbReference type="GeneID" id="17260712"/>
<dbReference type="STRING" id="2903.R1BWU2"/>
<accession>A0A0D3ITQ8</accession>